<dbReference type="InterPro" id="IPR027417">
    <property type="entry name" value="P-loop_NTPase"/>
</dbReference>
<name>B5RP36_BORDL</name>
<dbReference type="OrthoDB" id="9791162at2"/>
<gene>
    <name evidence="2" type="primary">pf32</name>
    <name evidence="2" type="ordered locus">BDU_5025</name>
</gene>
<dbReference type="Proteomes" id="UP000000611">
    <property type="component" value="Plasmid pl40"/>
</dbReference>
<sequence length="260" mass="29968">MDRKKPEVITFTNIKGGVGKSTSSIIFATLLSKKYKVLLIDMDTQASVTSYYFNEINYQNISVSIVNIYEVLIESIDINKAIVGISCNLDIIPSYMSLYSLNEKYECINCNKIFALGDLKLKKQISYLKDEYDYIVIDTNPCLGFTLRLALIPTDYIIVPMTAERWTIESFDLLSAYMSKYDLKIPIFLIVTRFKHNLTHKELLSQLEIMNNFLGIVSEREDLNRRIAESNSFDLKKDYIFEYQNAINIFLSKVEGVTNI</sequence>
<dbReference type="HOGENOM" id="CLU_037612_6_3_12"/>
<dbReference type="InterPro" id="IPR025669">
    <property type="entry name" value="AAA_dom"/>
</dbReference>
<dbReference type="InterPro" id="IPR050678">
    <property type="entry name" value="DNA_Partitioning_ATPase"/>
</dbReference>
<evidence type="ECO:0000313" key="2">
    <source>
        <dbReference type="EMBL" id="ACH94122.1"/>
    </source>
</evidence>
<dbReference type="PANTHER" id="PTHR13696">
    <property type="entry name" value="P-LOOP CONTAINING NUCLEOSIDE TRIPHOSPHATE HYDROLASE"/>
    <property type="match status" value="1"/>
</dbReference>
<dbReference type="AlphaFoldDB" id="B5RP36"/>
<organism evidence="2 3">
    <name type="scientific">Borrelia duttonii (strain Ly)</name>
    <dbReference type="NCBI Taxonomy" id="412419"/>
    <lineage>
        <taxon>Bacteria</taxon>
        <taxon>Pseudomonadati</taxon>
        <taxon>Spirochaetota</taxon>
        <taxon>Spirochaetia</taxon>
        <taxon>Spirochaetales</taxon>
        <taxon>Borreliaceae</taxon>
        <taxon>Borrelia</taxon>
    </lineage>
</organism>
<feature type="domain" description="AAA" evidence="1">
    <location>
        <begin position="7"/>
        <end position="179"/>
    </location>
</feature>
<accession>B5RP36</accession>
<dbReference type="Pfam" id="PF13614">
    <property type="entry name" value="AAA_31"/>
    <property type="match status" value="1"/>
</dbReference>
<dbReference type="CDD" id="cd02042">
    <property type="entry name" value="ParAB_family"/>
    <property type="match status" value="1"/>
</dbReference>
<dbReference type="SUPFAM" id="SSF52540">
    <property type="entry name" value="P-loop containing nucleoside triphosphate hydrolases"/>
    <property type="match status" value="1"/>
</dbReference>
<dbReference type="Gene3D" id="3.40.50.300">
    <property type="entry name" value="P-loop containing nucleotide triphosphate hydrolases"/>
    <property type="match status" value="1"/>
</dbReference>
<keyword evidence="3" id="KW-1185">Reference proteome</keyword>
<proteinExistence type="predicted"/>
<geneLocation type="plasmid" evidence="2 3">
    <name>pl40</name>
</geneLocation>
<dbReference type="EMBL" id="CP000987">
    <property type="protein sequence ID" value="ACH94122.1"/>
    <property type="molecule type" value="Genomic_DNA"/>
</dbReference>
<evidence type="ECO:0000313" key="3">
    <source>
        <dbReference type="Proteomes" id="UP000000611"/>
    </source>
</evidence>
<evidence type="ECO:0000259" key="1">
    <source>
        <dbReference type="Pfam" id="PF13614"/>
    </source>
</evidence>
<dbReference type="KEGG" id="bdu:BDU_5025"/>
<dbReference type="PANTHER" id="PTHR13696:SF99">
    <property type="entry name" value="COBYRINIC ACID AC-DIAMIDE SYNTHASE"/>
    <property type="match status" value="1"/>
</dbReference>
<protein>
    <submittedName>
        <fullName evidence="2">PF32 plasmid partition protein</fullName>
    </submittedName>
</protein>
<reference evidence="2 3" key="1">
    <citation type="journal article" date="2008" name="PLoS Genet.">
        <title>The genome of Borrelia recurrentis, the agent of deadly louse-borne relapsing fever, is a degraded subset of tick-borne Borrelia duttonii.</title>
        <authorList>
            <person name="Lescot M."/>
            <person name="Audic S."/>
            <person name="Robert C."/>
            <person name="Nguyen T.T."/>
            <person name="Blanc G."/>
            <person name="Cutler S.J."/>
            <person name="Wincker P."/>
            <person name="Couloux A."/>
            <person name="Claverie J.-M."/>
            <person name="Raoult D."/>
            <person name="Drancourt M."/>
        </authorList>
    </citation>
    <scope>NUCLEOTIDE SEQUENCE [LARGE SCALE GENOMIC DNA]</scope>
    <source>
        <strain evidence="2 3">Ly</strain>
    </source>
</reference>
<dbReference type="RefSeq" id="WP_012539521.1">
    <property type="nucleotide sequence ID" value="NC_011250.1"/>
</dbReference>
<keyword evidence="2" id="KW-0614">Plasmid</keyword>